<name>A0A367ZRF6_9BACT</name>
<dbReference type="InterPro" id="IPR050572">
    <property type="entry name" value="Fe-S_Ferredoxin"/>
</dbReference>
<evidence type="ECO:0000313" key="10">
    <source>
        <dbReference type="Proteomes" id="UP000252355"/>
    </source>
</evidence>
<dbReference type="SUPFAM" id="SSF54862">
    <property type="entry name" value="4Fe-4S ferredoxins"/>
    <property type="match status" value="1"/>
</dbReference>
<protein>
    <submittedName>
        <fullName evidence="9">Ferredoxin</fullName>
    </submittedName>
</protein>
<dbReference type="Gene3D" id="3.40.50.11440">
    <property type="match status" value="1"/>
</dbReference>
<dbReference type="Pfam" id="PF12838">
    <property type="entry name" value="Fer4_7"/>
    <property type="match status" value="1"/>
</dbReference>
<keyword evidence="7" id="KW-0411">Iron-sulfur</keyword>
<organism evidence="9 10">
    <name type="scientific">Candidatus Ozemobacter sibiricus</name>
    <dbReference type="NCBI Taxonomy" id="2268124"/>
    <lineage>
        <taxon>Bacteria</taxon>
        <taxon>Candidatus Ozemobacteria</taxon>
        <taxon>Candidatus Ozemobacterales</taxon>
        <taxon>Candidatus Ozemobacteraceae</taxon>
        <taxon>Candidatus Ozemobacter</taxon>
    </lineage>
</organism>
<gene>
    <name evidence="9" type="ORF">OZSIB_3011</name>
</gene>
<evidence type="ECO:0000313" key="9">
    <source>
        <dbReference type="EMBL" id="RCK80698.1"/>
    </source>
</evidence>
<dbReference type="Pfam" id="PF04015">
    <property type="entry name" value="DUF362"/>
    <property type="match status" value="1"/>
</dbReference>
<feature type="domain" description="4Fe-4S ferredoxin-type" evidence="8">
    <location>
        <begin position="223"/>
        <end position="252"/>
    </location>
</feature>
<sequence>MASRKSRIPVYTIGLRAKGPADSHLAKIARLAERIGMKKFPWRDKLVAVKTHFGERGNSAFPRPIYVRPLVDLIKAGGGKPFLAETATLYTGSRSNAPDHIETALRHGFGPEVTGAPIFICDGLTGRDHRMVKVAGRHYTEVSVAAGIHEADALVVLSHFKGHEVTGFGGAIKNLGMGCCSRSAKLAMHTSIRPSVLEKKCVRCGRCFAWCAAGAIGQQKPDGPVTIDPAKCRGCGECLVSCRVGAIRINWSEDTRGVTEKMVEHAFAVHAPKAGAAFYLNILIDIVPLCDCYGFSDAPVVPDIGFAASTDPVALDAACLDLVEAQIGLAQSALGRSVPADRSKFALVHPELEIRAQLEHAAAIGFGSVAYERIALD</sequence>
<comment type="caution">
    <text evidence="9">The sequence shown here is derived from an EMBL/GenBank/DDBJ whole genome shotgun (WGS) entry which is preliminary data.</text>
</comment>
<evidence type="ECO:0000259" key="8">
    <source>
        <dbReference type="PROSITE" id="PS51379"/>
    </source>
</evidence>
<accession>A0A367ZRF6</accession>
<evidence type="ECO:0000256" key="6">
    <source>
        <dbReference type="ARBA" id="ARBA00023004"/>
    </source>
</evidence>
<dbReference type="PANTHER" id="PTHR43687">
    <property type="entry name" value="ADENYLYLSULFATE REDUCTASE, BETA SUBUNIT"/>
    <property type="match status" value="1"/>
</dbReference>
<keyword evidence="2" id="KW-0004">4Fe-4S</keyword>
<dbReference type="GO" id="GO:0051539">
    <property type="term" value="F:4 iron, 4 sulfur cluster binding"/>
    <property type="evidence" value="ECO:0007669"/>
    <property type="project" value="UniProtKB-KW"/>
</dbReference>
<dbReference type="PROSITE" id="PS51379">
    <property type="entry name" value="4FE4S_FER_2"/>
    <property type="match status" value="2"/>
</dbReference>
<evidence type="ECO:0000256" key="2">
    <source>
        <dbReference type="ARBA" id="ARBA00022485"/>
    </source>
</evidence>
<dbReference type="GO" id="GO:0046872">
    <property type="term" value="F:metal ion binding"/>
    <property type="evidence" value="ECO:0007669"/>
    <property type="project" value="UniProtKB-KW"/>
</dbReference>
<dbReference type="AlphaFoldDB" id="A0A367ZRF6"/>
<proteinExistence type="predicted"/>
<dbReference type="Gene3D" id="3.30.70.20">
    <property type="match status" value="1"/>
</dbReference>
<keyword evidence="3" id="KW-0479">Metal-binding</keyword>
<dbReference type="InterPro" id="IPR017896">
    <property type="entry name" value="4Fe4S_Fe-S-bd"/>
</dbReference>
<evidence type="ECO:0000256" key="5">
    <source>
        <dbReference type="ARBA" id="ARBA00022982"/>
    </source>
</evidence>
<evidence type="ECO:0000256" key="4">
    <source>
        <dbReference type="ARBA" id="ARBA00022737"/>
    </source>
</evidence>
<keyword evidence="5" id="KW-0249">Electron transport</keyword>
<evidence type="ECO:0000256" key="3">
    <source>
        <dbReference type="ARBA" id="ARBA00022723"/>
    </source>
</evidence>
<keyword evidence="6" id="KW-0408">Iron</keyword>
<dbReference type="Proteomes" id="UP000252355">
    <property type="component" value="Unassembled WGS sequence"/>
</dbReference>
<dbReference type="EMBL" id="QOQW01000005">
    <property type="protein sequence ID" value="RCK80698.1"/>
    <property type="molecule type" value="Genomic_DNA"/>
</dbReference>
<evidence type="ECO:0000256" key="7">
    <source>
        <dbReference type="ARBA" id="ARBA00023014"/>
    </source>
</evidence>
<dbReference type="InterPro" id="IPR007160">
    <property type="entry name" value="DUF362"/>
</dbReference>
<keyword evidence="1" id="KW-0813">Transport</keyword>
<reference evidence="9 10" key="1">
    <citation type="submission" date="2018-05" db="EMBL/GenBank/DDBJ databases">
        <title>A metagenomic window into the 2 km-deep terrestrial subsurface aquifer revealed taxonomically and functionally diverse microbial community comprising novel uncultured bacterial lineages.</title>
        <authorList>
            <person name="Kadnikov V.V."/>
            <person name="Mardanov A.V."/>
            <person name="Beletsky A.V."/>
            <person name="Banks D."/>
            <person name="Pimenov N.V."/>
            <person name="Frank Y.A."/>
            <person name="Karnachuk O.V."/>
            <person name="Ravin N.V."/>
        </authorList>
    </citation>
    <scope>NUCLEOTIDE SEQUENCE [LARGE SCALE GENOMIC DNA]</scope>
    <source>
        <strain evidence="9">BY5</strain>
    </source>
</reference>
<keyword evidence="4" id="KW-0677">Repeat</keyword>
<evidence type="ECO:0000256" key="1">
    <source>
        <dbReference type="ARBA" id="ARBA00022448"/>
    </source>
</evidence>
<feature type="domain" description="4Fe-4S ferredoxin-type" evidence="8">
    <location>
        <begin position="192"/>
        <end position="222"/>
    </location>
</feature>
<dbReference type="PANTHER" id="PTHR43687:SF6">
    <property type="entry name" value="L-ASPARTATE SEMIALDEHYDE SULFURTRANSFERASE IRON-SULFUR SUBUNIT"/>
    <property type="match status" value="1"/>
</dbReference>